<feature type="compositionally biased region" description="Basic and acidic residues" evidence="5">
    <location>
        <begin position="409"/>
        <end position="419"/>
    </location>
</feature>
<evidence type="ECO:0008006" key="10">
    <source>
        <dbReference type="Google" id="ProtNLM"/>
    </source>
</evidence>
<dbReference type="Pfam" id="PF17035">
    <property type="entry name" value="BET"/>
    <property type="match status" value="1"/>
</dbReference>
<keyword evidence="2 4" id="KW-0103">Bromodomain</keyword>
<dbReference type="PANTHER" id="PTHR45926">
    <property type="entry name" value="OSJNBA0053K19.4 PROTEIN"/>
    <property type="match status" value="1"/>
</dbReference>
<feature type="compositionally biased region" description="Polar residues" evidence="5">
    <location>
        <begin position="47"/>
        <end position="59"/>
    </location>
</feature>
<feature type="compositionally biased region" description="Low complexity" evidence="5">
    <location>
        <begin position="562"/>
        <end position="590"/>
    </location>
</feature>
<accession>A0AAV8UIG6</accession>
<feature type="compositionally biased region" description="Acidic residues" evidence="5">
    <location>
        <begin position="762"/>
        <end position="807"/>
    </location>
</feature>
<proteinExistence type="predicted"/>
<feature type="compositionally biased region" description="Low complexity" evidence="5">
    <location>
        <begin position="136"/>
        <end position="154"/>
    </location>
</feature>
<dbReference type="Pfam" id="PF00439">
    <property type="entry name" value="Bromodomain"/>
    <property type="match status" value="1"/>
</dbReference>
<feature type="compositionally biased region" description="Acidic residues" evidence="5">
    <location>
        <begin position="399"/>
        <end position="408"/>
    </location>
</feature>
<feature type="compositionally biased region" description="Basic and acidic residues" evidence="5">
    <location>
        <begin position="13"/>
        <end position="23"/>
    </location>
</feature>
<feature type="compositionally biased region" description="Acidic residues" evidence="5">
    <location>
        <begin position="1"/>
        <end position="10"/>
    </location>
</feature>
<dbReference type="InterPro" id="IPR036427">
    <property type="entry name" value="Bromodomain-like_sf"/>
</dbReference>
<comment type="caution">
    <text evidence="8">The sequence shown here is derived from an EMBL/GenBank/DDBJ whole genome shotgun (WGS) entry which is preliminary data.</text>
</comment>
<feature type="compositionally biased region" description="Basic and acidic residues" evidence="5">
    <location>
        <begin position="846"/>
        <end position="861"/>
    </location>
</feature>
<feature type="compositionally biased region" description="Basic and acidic residues" evidence="5">
    <location>
        <begin position="35"/>
        <end position="45"/>
    </location>
</feature>
<evidence type="ECO:0000313" key="8">
    <source>
        <dbReference type="EMBL" id="KAJ8900863.1"/>
    </source>
</evidence>
<feature type="compositionally biased region" description="Polar residues" evidence="5">
    <location>
        <begin position="641"/>
        <end position="658"/>
    </location>
</feature>
<dbReference type="EMBL" id="JAMWBK010000013">
    <property type="protein sequence ID" value="KAJ8900863.1"/>
    <property type="molecule type" value="Genomic_DNA"/>
</dbReference>
<feature type="compositionally biased region" description="Basic residues" evidence="5">
    <location>
        <begin position="24"/>
        <end position="34"/>
    </location>
</feature>
<feature type="compositionally biased region" description="Polar residues" evidence="5">
    <location>
        <begin position="932"/>
        <end position="943"/>
    </location>
</feature>
<dbReference type="Gene3D" id="1.20.920.10">
    <property type="entry name" value="Bromodomain-like"/>
    <property type="match status" value="1"/>
</dbReference>
<feature type="compositionally biased region" description="Basic and acidic residues" evidence="5">
    <location>
        <begin position="1036"/>
        <end position="1051"/>
    </location>
</feature>
<feature type="compositionally biased region" description="Basic residues" evidence="5">
    <location>
        <begin position="346"/>
        <end position="372"/>
    </location>
</feature>
<gene>
    <name evidence="8" type="ORF">NDN08_000162</name>
</gene>
<dbReference type="Gene3D" id="1.20.1270.220">
    <property type="match status" value="1"/>
</dbReference>
<feature type="region of interest" description="Disordered" evidence="5">
    <location>
        <begin position="334"/>
        <end position="419"/>
    </location>
</feature>
<evidence type="ECO:0000256" key="3">
    <source>
        <dbReference type="ARBA" id="ARBA00023163"/>
    </source>
</evidence>
<dbReference type="PRINTS" id="PR00503">
    <property type="entry name" value="BROMODOMAIN"/>
</dbReference>
<dbReference type="SUPFAM" id="SSF47370">
    <property type="entry name" value="Bromodomain"/>
    <property type="match status" value="1"/>
</dbReference>
<feature type="compositionally biased region" description="Basic and acidic residues" evidence="5">
    <location>
        <begin position="334"/>
        <end position="343"/>
    </location>
</feature>
<evidence type="ECO:0000256" key="5">
    <source>
        <dbReference type="SAM" id="MobiDB-lite"/>
    </source>
</evidence>
<dbReference type="SMART" id="SM00297">
    <property type="entry name" value="BROMO"/>
    <property type="match status" value="1"/>
</dbReference>
<feature type="compositionally biased region" description="Polar residues" evidence="5">
    <location>
        <begin position="107"/>
        <end position="127"/>
    </location>
</feature>
<evidence type="ECO:0000313" key="9">
    <source>
        <dbReference type="Proteomes" id="UP001157974"/>
    </source>
</evidence>
<evidence type="ECO:0000259" key="7">
    <source>
        <dbReference type="PROSITE" id="PS51525"/>
    </source>
</evidence>
<evidence type="ECO:0000256" key="4">
    <source>
        <dbReference type="PROSITE-ProRule" id="PRU00035"/>
    </source>
</evidence>
<feature type="compositionally biased region" description="Basic and acidic residues" evidence="5">
    <location>
        <begin position="373"/>
        <end position="382"/>
    </location>
</feature>
<feature type="domain" description="NET" evidence="7">
    <location>
        <begin position="446"/>
        <end position="528"/>
    </location>
</feature>
<dbReference type="AlphaFoldDB" id="A0AAV8UIG6"/>
<keyword evidence="9" id="KW-1185">Reference proteome</keyword>
<dbReference type="Proteomes" id="UP001157974">
    <property type="component" value="Unassembled WGS sequence"/>
</dbReference>
<feature type="compositionally biased region" description="Basic and acidic residues" evidence="5">
    <location>
        <begin position="726"/>
        <end position="749"/>
    </location>
</feature>
<feature type="compositionally biased region" description="Basic and acidic residues" evidence="5">
    <location>
        <begin position="600"/>
        <end position="610"/>
    </location>
</feature>
<feature type="domain" description="Bromo" evidence="6">
    <location>
        <begin position="230"/>
        <end position="317"/>
    </location>
</feature>
<feature type="compositionally biased region" description="Low complexity" evidence="5">
    <location>
        <begin position="617"/>
        <end position="640"/>
    </location>
</feature>
<feature type="compositionally biased region" description="Low complexity" evidence="5">
    <location>
        <begin position="808"/>
        <end position="833"/>
    </location>
</feature>
<dbReference type="PROSITE" id="PS50014">
    <property type="entry name" value="BROMODOMAIN_2"/>
    <property type="match status" value="1"/>
</dbReference>
<feature type="region of interest" description="Disordered" evidence="5">
    <location>
        <begin position="1"/>
        <end position="75"/>
    </location>
</feature>
<evidence type="ECO:0000256" key="1">
    <source>
        <dbReference type="ARBA" id="ARBA00023015"/>
    </source>
</evidence>
<name>A0AAV8UIG6_9RHOD</name>
<evidence type="ECO:0000256" key="2">
    <source>
        <dbReference type="ARBA" id="ARBA00023117"/>
    </source>
</evidence>
<protein>
    <recommendedName>
        <fullName evidence="10">Bromo domain-containing protein</fullName>
    </recommendedName>
</protein>
<keyword evidence="1" id="KW-0805">Transcription regulation</keyword>
<dbReference type="PROSITE" id="PS51525">
    <property type="entry name" value="NET"/>
    <property type="match status" value="1"/>
</dbReference>
<feature type="region of interest" description="Disordered" evidence="5">
    <location>
        <begin position="107"/>
        <end position="160"/>
    </location>
</feature>
<keyword evidence="3" id="KW-0804">Transcription</keyword>
<evidence type="ECO:0000259" key="6">
    <source>
        <dbReference type="PROSITE" id="PS50014"/>
    </source>
</evidence>
<feature type="region of interest" description="Disordered" evidence="5">
    <location>
        <begin position="554"/>
        <end position="1062"/>
    </location>
</feature>
<reference evidence="8 9" key="1">
    <citation type="journal article" date="2023" name="Nat. Commun.">
        <title>Origin of minicircular mitochondrial genomes in red algae.</title>
        <authorList>
            <person name="Lee Y."/>
            <person name="Cho C.H."/>
            <person name="Lee Y.M."/>
            <person name="Park S.I."/>
            <person name="Yang J.H."/>
            <person name="West J.A."/>
            <person name="Bhattacharya D."/>
            <person name="Yoon H.S."/>
        </authorList>
    </citation>
    <scope>NUCLEOTIDE SEQUENCE [LARGE SCALE GENOMIC DNA]</scope>
    <source>
        <strain evidence="8 9">CCMP1338</strain>
        <tissue evidence="8">Whole cell</tissue>
    </source>
</reference>
<sequence length="1062" mass="114952">MPEGEIEVAVEDGPPKDAEEKGTRRSKRDRKRRNHDFDPFPEKKMSPRTSRSAQAQQKASFVDMNLSDSSGTERRRKLLERLNQISAERAKLDRLEKDREYVQNLREQAMSNKTGSSTEKNNSTIKSASKGRLAHSPRLSASGSSSPRSTSASPVQDIEFSMDLKRRQSTIDSGIESPDLNALSQAARAKRQRTPSVLLKTQPGEMQIVPTPGSRSRQYQFCYRLAKDFARQKDGVSFSKPVTELWKPEAIPGYHDIVKKPMDLGTVMRKMESGEYGHDYTQSGKQVDEFNVEMWAVDMRLIFSNAISYNRSGDQIHDAAKSLLAKLEQKLFEMPEKGEENAPKKGSPKKKSGKGADRKHSKHSHHHKKRSHRVTDGEEAGKTKPKRQRSQKAVSKPEADEESAEDETERTARDVERKLEDVQRQMSILRAMSSPLASPRTPTYAIHAAALYHVPMSYEEKRKLGENINKLPGEKLGKLIEIVAKRTGKAEMNKDEEIELDIDAMDNKTLREMEAFVNSVVGRKKAASKQPSITIPQGAAEIKRLEALLARRKADERQTAKDGGLTLDLDSSSSSSGSSNSGDSSSSGESDGSGGQVEDVLLKRQQRELAYRQMTQSAASPFPLSSRPLSSPHAASPSSLQRQFSRSPTSMYRTTSYSRAAMPHTVVGEDKAETQTSPEPRAASRPESVDVSFKLGESQKEQADAPFGAKPAETKDVAAAQTQGLEESKSTREKMEQESKHLASNDRAEPVASEPITKEPDAAEPDAAETDAAEPDAAEPDAAEPDAAEPDAAEPDAAEPDAAEPDAAEPNAAEPNAAEPNTAEPDAAEPNAAIQDAAEPVAVMDDNGKSADEGEGLKETVLDGDDVDNAVNNHESSEEVSKYEAVTSVTVDAGDTNEPGQPPEASAKTQEAPGKAEISDMISLQDPRVEENSVQGPSSSNGNDAGGEAKTTGPTLDEEKPPASPVSKTDPELSATATQEPSQKGIEGEKGTVSSSKGTAGAAEESKPLGGSNASAKKAELISFRGNGEEPADSALDDHKAAESTRDDQRNAAEGMLQLFDR</sequence>
<organism evidence="8 9">
    <name type="scientific">Rhodosorus marinus</name>
    <dbReference type="NCBI Taxonomy" id="101924"/>
    <lineage>
        <taxon>Eukaryota</taxon>
        <taxon>Rhodophyta</taxon>
        <taxon>Stylonematophyceae</taxon>
        <taxon>Stylonematales</taxon>
        <taxon>Stylonemataceae</taxon>
        <taxon>Rhodosorus</taxon>
    </lineage>
</organism>
<dbReference type="InterPro" id="IPR001487">
    <property type="entry name" value="Bromodomain"/>
</dbReference>
<dbReference type="InterPro" id="IPR038336">
    <property type="entry name" value="NET_sf"/>
</dbReference>
<dbReference type="InterPro" id="IPR027353">
    <property type="entry name" value="NET_dom"/>
</dbReference>